<reference evidence="2" key="1">
    <citation type="submission" date="2018-03" db="EMBL/GenBank/DDBJ databases">
        <authorList>
            <person name="Rodrigo-Torres L."/>
            <person name="Arahal R. D."/>
            <person name="Lucena T."/>
        </authorList>
    </citation>
    <scope>NUCLEOTIDE SEQUENCE [LARGE SCALE GENOMIC DNA]</scope>
    <source>
        <strain evidence="2">CECT 8871</strain>
    </source>
</reference>
<gene>
    <name evidence="1" type="primary">hda</name>
    <name evidence="1" type="ORF">PRI8871_01050</name>
</gene>
<dbReference type="EMBL" id="OMOJ01000001">
    <property type="protein sequence ID" value="SPF78447.1"/>
    <property type="molecule type" value="Genomic_DNA"/>
</dbReference>
<dbReference type="GO" id="GO:0003688">
    <property type="term" value="F:DNA replication origin binding"/>
    <property type="evidence" value="ECO:0007669"/>
    <property type="project" value="TreeGrafter"/>
</dbReference>
<dbReference type="Gene3D" id="3.40.50.300">
    <property type="entry name" value="P-loop containing nucleotide triphosphate hydrolases"/>
    <property type="match status" value="1"/>
</dbReference>
<accession>A0A2R8ARD6</accession>
<dbReference type="Proteomes" id="UP000244904">
    <property type="component" value="Unassembled WGS sequence"/>
</dbReference>
<organism evidence="1 2">
    <name type="scientific">Pseudoprimorskyibacter insulae</name>
    <dbReference type="NCBI Taxonomy" id="1695997"/>
    <lineage>
        <taxon>Bacteria</taxon>
        <taxon>Pseudomonadati</taxon>
        <taxon>Pseudomonadota</taxon>
        <taxon>Alphaproteobacteria</taxon>
        <taxon>Rhodobacterales</taxon>
        <taxon>Paracoccaceae</taxon>
        <taxon>Pseudoprimorskyibacter</taxon>
    </lineage>
</organism>
<name>A0A2R8ARD6_9RHOB</name>
<dbReference type="InterPro" id="IPR027417">
    <property type="entry name" value="P-loop_NTPase"/>
</dbReference>
<dbReference type="GO" id="GO:0005886">
    <property type="term" value="C:plasma membrane"/>
    <property type="evidence" value="ECO:0007669"/>
    <property type="project" value="TreeGrafter"/>
</dbReference>
<evidence type="ECO:0000313" key="2">
    <source>
        <dbReference type="Proteomes" id="UP000244904"/>
    </source>
</evidence>
<dbReference type="AlphaFoldDB" id="A0A2R8ARD6"/>
<dbReference type="GO" id="GO:0006270">
    <property type="term" value="P:DNA replication initiation"/>
    <property type="evidence" value="ECO:0007669"/>
    <property type="project" value="TreeGrafter"/>
</dbReference>
<evidence type="ECO:0000313" key="1">
    <source>
        <dbReference type="EMBL" id="SPF78447.1"/>
    </source>
</evidence>
<dbReference type="Gene3D" id="1.10.8.60">
    <property type="match status" value="1"/>
</dbReference>
<protein>
    <submittedName>
        <fullName evidence="1">DnaA regulatory inactivator Hda</fullName>
    </submittedName>
</protein>
<dbReference type="PANTHER" id="PTHR30050">
    <property type="entry name" value="CHROMOSOMAL REPLICATION INITIATOR PROTEIN DNAA"/>
    <property type="match status" value="1"/>
</dbReference>
<keyword evidence="2" id="KW-1185">Reference proteome</keyword>
<sequence length="228" mass="24337">MSTEQFALPLEFKRLNALGRGDFFISDSNALAVAMIDCWNGWAGRKLALVGPAGSGKTHLAHVWASLSGATIITASELAEADIPALAQGCVCVEDIEGLFGDAKAENALFHLHNLTLAEGNSLLVTARTAPTQWVIALPDLASRMQGTQVTQLGDPDDKLLAAVLAKLLFDRQITPGVGLIPYLVPRMPRAFAAAQTLVDALDRAALAQRKDITRDLARTVLVDLGWD</sequence>
<dbReference type="RefSeq" id="WP_245897769.1">
    <property type="nucleotide sequence ID" value="NZ_OMOJ01000001.1"/>
</dbReference>
<proteinExistence type="predicted"/>
<dbReference type="PANTHER" id="PTHR30050:SF5">
    <property type="entry name" value="DNAA REGULATORY INACTIVATOR HDA"/>
    <property type="match status" value="1"/>
</dbReference>
<dbReference type="SUPFAM" id="SSF52540">
    <property type="entry name" value="P-loop containing nucleoside triphosphate hydrolases"/>
    <property type="match status" value="1"/>
</dbReference>